<gene>
    <name evidence="1" type="ORF">A5649_17085</name>
</gene>
<comment type="caution">
    <text evidence="1">The sequence shown here is derived from an EMBL/GenBank/DDBJ whole genome shotgun (WGS) entry which is preliminary data.</text>
</comment>
<evidence type="ECO:0000313" key="2">
    <source>
        <dbReference type="Proteomes" id="UP000093712"/>
    </source>
</evidence>
<dbReference type="RefSeq" id="WP_065039351.1">
    <property type="nucleotide sequence ID" value="NZ_LZME01000037.1"/>
</dbReference>
<dbReference type="AlphaFoldDB" id="A0AA91EX43"/>
<organism evidence="1 2">
    <name type="scientific">Mycolicibacter heraklionensis</name>
    <dbReference type="NCBI Taxonomy" id="512402"/>
    <lineage>
        <taxon>Bacteria</taxon>
        <taxon>Bacillati</taxon>
        <taxon>Actinomycetota</taxon>
        <taxon>Actinomycetes</taxon>
        <taxon>Mycobacteriales</taxon>
        <taxon>Mycobacteriaceae</taxon>
        <taxon>Mycolicibacter</taxon>
    </lineage>
</organism>
<name>A0AA91EX43_9MYCO</name>
<evidence type="ECO:0000313" key="1">
    <source>
        <dbReference type="EMBL" id="OBK87777.1"/>
    </source>
</evidence>
<dbReference type="Proteomes" id="UP000093712">
    <property type="component" value="Unassembled WGS sequence"/>
</dbReference>
<protein>
    <submittedName>
        <fullName evidence="1">Uncharacterized protein</fullName>
    </submittedName>
</protein>
<proteinExistence type="predicted"/>
<reference evidence="1 2" key="1">
    <citation type="submission" date="2016-06" db="EMBL/GenBank/DDBJ databases">
        <authorList>
            <person name="Sutton G."/>
            <person name="Brinkac L."/>
            <person name="Sanka R."/>
            <person name="Adams M."/>
            <person name="Lau E."/>
            <person name="Garcia-Basteiro A."/>
            <person name="Lopez-Varela E."/>
            <person name="Palencia S."/>
        </authorList>
    </citation>
    <scope>NUCLEOTIDE SEQUENCE [LARGE SCALE GENOMIC DNA]</scope>
    <source>
        <strain evidence="1 2">1211594.5</strain>
    </source>
</reference>
<sequence length="91" mass="9404">MVLAGPACADPASGRYHVTGQGLQDDFYWELSSCGPDCLTIAPSGQLRRQGGAWAGTTTGGCKTTLNEPSLTGTYQCPMLPPIDITLVSAG</sequence>
<dbReference type="EMBL" id="LZME01000037">
    <property type="protein sequence ID" value="OBK87777.1"/>
    <property type="molecule type" value="Genomic_DNA"/>
</dbReference>
<accession>A0AA91EX43</accession>